<evidence type="ECO:0000256" key="14">
    <source>
        <dbReference type="ARBA" id="ARBA00022843"/>
    </source>
</evidence>
<dbReference type="CDD" id="cd16273">
    <property type="entry name" value="SNM1A-1C-like_MBL-fold"/>
    <property type="match status" value="1"/>
</dbReference>
<dbReference type="GO" id="GO:0003684">
    <property type="term" value="F:damaged DNA binding"/>
    <property type="evidence" value="ECO:0007669"/>
    <property type="project" value="TreeGrafter"/>
</dbReference>
<gene>
    <name evidence="25 26 27 28" type="primary">DCLRE1B</name>
</gene>
<keyword evidence="8" id="KW-0963">Cytoplasm</keyword>
<evidence type="ECO:0000256" key="8">
    <source>
        <dbReference type="ARBA" id="ARBA00022490"/>
    </source>
</evidence>
<dbReference type="GO" id="GO:0036297">
    <property type="term" value="P:interstrand cross-link repair"/>
    <property type="evidence" value="ECO:0007669"/>
    <property type="project" value="TreeGrafter"/>
</dbReference>
<evidence type="ECO:0000313" key="24">
    <source>
        <dbReference type="Proteomes" id="UP000515156"/>
    </source>
</evidence>
<evidence type="ECO:0000256" key="15">
    <source>
        <dbReference type="ARBA" id="ARBA00022895"/>
    </source>
</evidence>
<dbReference type="InterPro" id="IPR036866">
    <property type="entry name" value="RibonucZ/Hydroxyglut_hydro"/>
</dbReference>
<evidence type="ECO:0000256" key="1">
    <source>
        <dbReference type="ARBA" id="ARBA00001526"/>
    </source>
</evidence>
<accession>A0A6P7ZV77</accession>
<keyword evidence="24" id="KW-1185">Reference proteome</keyword>
<dbReference type="CTD" id="64858"/>
<dbReference type="InterPro" id="IPR011084">
    <property type="entry name" value="DRMBL"/>
</dbReference>
<evidence type="ECO:0000256" key="3">
    <source>
        <dbReference type="ARBA" id="ARBA00004300"/>
    </source>
</evidence>
<evidence type="ECO:0000256" key="20">
    <source>
        <dbReference type="ARBA" id="ARBA00041693"/>
    </source>
</evidence>
<protein>
    <recommendedName>
        <fullName evidence="19">5' exonuclease Apollo</fullName>
        <ecNumber evidence="6">3.5.2.6</ecNumber>
    </recommendedName>
    <alternativeName>
        <fullName evidence="20">DNA cross-link repair 1B protein</fullName>
    </alternativeName>
    <alternativeName>
        <fullName evidence="21">SNM1 homolog B</fullName>
    </alternativeName>
</protein>
<evidence type="ECO:0000256" key="5">
    <source>
        <dbReference type="ARBA" id="ARBA00010304"/>
    </source>
</evidence>
<sequence>MNGALIPNTPIAVDFWQIRKCNHVRLFFLSHMHADHTIGLSSTWNRSIYCSPLTAKILQLRLQVNSRWIHPLEEGVPHILNLDNIGKETMTVTLIDANHCPGSVMFLFEGFFGTILYTGDFRYTPDMLKHPALNNRKTIDVLYLDNTNCSPDRALPSRQEATRQIVDLIRRHPEHDVMIGLYSLGKETLLRDLALEFQTWIVVSPQRLELIKLLGLEDVFTVEEGAGRVHALDQSEIRYITMIAWNRMHPTIAIFPTSREIKLWHKDVHVVPYSDHSSFQELCAFVAALKPRSVIPVIKSDMCESHFKMYLSSPQKTVSNITIPESIRKFMREQKGGRTAPVSFKRTLMPHFPRGVVFEPLEENSELSKTFTPVRVNYESASQWSESEASSPSDADVEKSWECRKKQQLSLQSCDELYIPTCHDSREEASSPNIIDHCNQENSLVLPSRGPLLSTDGNSVLLVKASTFSPPESPKSSAGTDGSSHLSVSLNLNSDVLTEKNRTIVNEELFLHEDCNGRRKARVSNRSLVPHGRAQDLTQKYCLIPFTKHTRSMAQCFHERVESYFKRGLM</sequence>
<keyword evidence="15" id="KW-0779">Telomere</keyword>
<dbReference type="GO" id="GO:0008800">
    <property type="term" value="F:beta-lactamase activity"/>
    <property type="evidence" value="ECO:0007669"/>
    <property type="project" value="UniProtKB-EC"/>
</dbReference>
<dbReference type="Pfam" id="PF07522">
    <property type="entry name" value="DRMBL"/>
    <property type="match status" value="1"/>
</dbReference>
<evidence type="ECO:0000256" key="13">
    <source>
        <dbReference type="ARBA" id="ARBA00022839"/>
    </source>
</evidence>
<keyword evidence="7" id="KW-0158">Chromosome</keyword>
<dbReference type="RefSeq" id="XP_030077050.1">
    <property type="nucleotide sequence ID" value="XM_030221190.1"/>
</dbReference>
<evidence type="ECO:0000256" key="7">
    <source>
        <dbReference type="ARBA" id="ARBA00022454"/>
    </source>
</evidence>
<keyword evidence="13 25" id="KW-0269">Exonuclease</keyword>
<name>A0A6P7ZV77_9AMPH</name>
<organism evidence="24 28">
    <name type="scientific">Microcaecilia unicolor</name>
    <dbReference type="NCBI Taxonomy" id="1415580"/>
    <lineage>
        <taxon>Eukaryota</taxon>
        <taxon>Metazoa</taxon>
        <taxon>Chordata</taxon>
        <taxon>Craniata</taxon>
        <taxon>Vertebrata</taxon>
        <taxon>Euteleostomi</taxon>
        <taxon>Amphibia</taxon>
        <taxon>Gymnophiona</taxon>
        <taxon>Siphonopidae</taxon>
        <taxon>Microcaecilia</taxon>
    </lineage>
</organism>
<proteinExistence type="inferred from homology"/>
<evidence type="ECO:0000256" key="6">
    <source>
        <dbReference type="ARBA" id="ARBA00012865"/>
    </source>
</evidence>
<dbReference type="PANTHER" id="PTHR23240:SF26">
    <property type="entry name" value="5' EXONUCLEASE APOLLO"/>
    <property type="match status" value="1"/>
</dbReference>
<evidence type="ECO:0000313" key="25">
    <source>
        <dbReference type="RefSeq" id="XP_030077047.1"/>
    </source>
</evidence>
<evidence type="ECO:0000313" key="27">
    <source>
        <dbReference type="RefSeq" id="XP_030077049.1"/>
    </source>
</evidence>
<evidence type="ECO:0000256" key="16">
    <source>
        <dbReference type="ARBA" id="ARBA00023204"/>
    </source>
</evidence>
<evidence type="ECO:0000256" key="10">
    <source>
        <dbReference type="ARBA" id="ARBA00022722"/>
    </source>
</evidence>
<evidence type="ECO:0000313" key="26">
    <source>
        <dbReference type="RefSeq" id="XP_030077048.1"/>
    </source>
</evidence>
<keyword evidence="18" id="KW-0539">Nucleus</keyword>
<dbReference type="RefSeq" id="XP_030077049.1">
    <property type="nucleotide sequence ID" value="XM_030221189.1"/>
</dbReference>
<dbReference type="InterPro" id="IPR001279">
    <property type="entry name" value="Metallo-B-lactamas"/>
</dbReference>
<dbReference type="GO" id="GO:0006303">
    <property type="term" value="P:double-strand break repair via nonhomologous end joining"/>
    <property type="evidence" value="ECO:0007669"/>
    <property type="project" value="TreeGrafter"/>
</dbReference>
<dbReference type="SUPFAM" id="SSF56281">
    <property type="entry name" value="Metallo-hydrolase/oxidoreductase"/>
    <property type="match status" value="1"/>
</dbReference>
<keyword evidence="16" id="KW-0234">DNA repair</keyword>
<dbReference type="OrthoDB" id="262529at2759"/>
<dbReference type="PANTHER" id="PTHR23240">
    <property type="entry name" value="DNA CROSS-LINK REPAIR PROTEIN PSO2/SNM1-RELATED"/>
    <property type="match status" value="1"/>
</dbReference>
<evidence type="ECO:0000256" key="21">
    <source>
        <dbReference type="ARBA" id="ARBA00042738"/>
    </source>
</evidence>
<dbReference type="GO" id="GO:0031848">
    <property type="term" value="P:protection from non-homologous end joining at telomere"/>
    <property type="evidence" value="ECO:0007669"/>
    <property type="project" value="UniProtKB-ARBA"/>
</dbReference>
<evidence type="ECO:0000256" key="12">
    <source>
        <dbReference type="ARBA" id="ARBA00022801"/>
    </source>
</evidence>
<dbReference type="Pfam" id="PF12706">
    <property type="entry name" value="Lactamase_B_2"/>
    <property type="match status" value="1"/>
</dbReference>
<evidence type="ECO:0000256" key="9">
    <source>
        <dbReference type="ARBA" id="ARBA00022499"/>
    </source>
</evidence>
<dbReference type="GO" id="GO:0005634">
    <property type="term" value="C:nucleus"/>
    <property type="evidence" value="ECO:0007669"/>
    <property type="project" value="UniProtKB-SubCell"/>
</dbReference>
<keyword evidence="17" id="KW-0206">Cytoskeleton</keyword>
<feature type="domain" description="DNA repair metallo-beta-lactamase" evidence="22">
    <location>
        <begin position="268"/>
        <end position="299"/>
    </location>
</feature>
<dbReference type="FunFam" id="3.40.50.12650:FF:000003">
    <property type="entry name" value="DNA cross-link repair 1B"/>
    <property type="match status" value="1"/>
</dbReference>
<dbReference type="KEGG" id="muo:115481801"/>
<evidence type="ECO:0000256" key="4">
    <source>
        <dbReference type="ARBA" id="ARBA00004574"/>
    </source>
</evidence>
<dbReference type="GO" id="GO:0000781">
    <property type="term" value="C:chromosome, telomeric region"/>
    <property type="evidence" value="ECO:0007669"/>
    <property type="project" value="UniProtKB-SubCell"/>
</dbReference>
<reference evidence="25 26" key="1">
    <citation type="submission" date="2025-04" db="UniProtKB">
        <authorList>
            <consortium name="RefSeq"/>
        </authorList>
    </citation>
    <scope>IDENTIFICATION</scope>
</reference>
<evidence type="ECO:0000259" key="22">
    <source>
        <dbReference type="Pfam" id="PF07522"/>
    </source>
</evidence>
<dbReference type="RefSeq" id="XP_030077047.1">
    <property type="nucleotide sequence ID" value="XM_030221187.1"/>
</dbReference>
<evidence type="ECO:0000256" key="17">
    <source>
        <dbReference type="ARBA" id="ARBA00023212"/>
    </source>
</evidence>
<comment type="catalytic activity">
    <reaction evidence="1">
        <text>a beta-lactam + H2O = a substituted beta-amino acid</text>
        <dbReference type="Rhea" id="RHEA:20401"/>
        <dbReference type="ChEBI" id="CHEBI:15377"/>
        <dbReference type="ChEBI" id="CHEBI:35627"/>
        <dbReference type="ChEBI" id="CHEBI:140347"/>
        <dbReference type="EC" id="3.5.2.6"/>
    </reaction>
</comment>
<evidence type="ECO:0000256" key="2">
    <source>
        <dbReference type="ARBA" id="ARBA00004123"/>
    </source>
</evidence>
<dbReference type="AlphaFoldDB" id="A0A6P7ZV77"/>
<keyword evidence="14" id="KW-0832">Ubl conjugation</keyword>
<evidence type="ECO:0000256" key="18">
    <source>
        <dbReference type="ARBA" id="ARBA00023242"/>
    </source>
</evidence>
<evidence type="ECO:0000259" key="23">
    <source>
        <dbReference type="Pfam" id="PF12706"/>
    </source>
</evidence>
<dbReference type="GO" id="GO:0005813">
    <property type="term" value="C:centrosome"/>
    <property type="evidence" value="ECO:0007669"/>
    <property type="project" value="UniProtKB-SubCell"/>
</dbReference>
<evidence type="ECO:0000313" key="28">
    <source>
        <dbReference type="RefSeq" id="XP_030077050.1"/>
    </source>
</evidence>
<comment type="subcellular location">
    <subcellularLocation>
        <location evidence="4">Chromosome</location>
        <location evidence="4">Telomere</location>
    </subcellularLocation>
    <subcellularLocation>
        <location evidence="3">Cytoplasm</location>
        <location evidence="3">Cytoskeleton</location>
        <location evidence="3">Microtubule organizing center</location>
        <location evidence="3">Centrosome</location>
    </subcellularLocation>
    <subcellularLocation>
        <location evidence="2">Nucleus</location>
    </subcellularLocation>
</comment>
<dbReference type="RefSeq" id="XP_030077048.1">
    <property type="nucleotide sequence ID" value="XM_030221188.1"/>
</dbReference>
<dbReference type="EC" id="3.5.2.6" evidence="6"/>
<keyword evidence="12" id="KW-0378">Hydrolase</keyword>
<keyword evidence="10" id="KW-0540">Nuclease</keyword>
<keyword evidence="11" id="KW-0227">DNA damage</keyword>
<evidence type="ECO:0000256" key="11">
    <source>
        <dbReference type="ARBA" id="ARBA00022763"/>
    </source>
</evidence>
<dbReference type="Proteomes" id="UP000515156">
    <property type="component" value="Chromosome 12"/>
</dbReference>
<feature type="domain" description="Metallo-beta-lactamase" evidence="23">
    <location>
        <begin position="22"/>
        <end position="153"/>
    </location>
</feature>
<dbReference type="Gene3D" id="3.60.15.10">
    <property type="entry name" value="Ribonuclease Z/Hydroxyacylglutathione hydrolase-like"/>
    <property type="match status" value="1"/>
</dbReference>
<comment type="similarity">
    <text evidence="5">Belongs to the DNA repair metallo-beta-lactamase (DRMBL) family.</text>
</comment>
<dbReference type="FunFam" id="3.60.15.10:FF:000022">
    <property type="entry name" value="DNA cross-link repair 1B"/>
    <property type="match status" value="1"/>
</dbReference>
<keyword evidence="9" id="KW-1017">Isopeptide bond</keyword>
<dbReference type="GeneID" id="115481801"/>
<dbReference type="Gene3D" id="3.40.50.12650">
    <property type="match status" value="1"/>
</dbReference>
<dbReference type="GO" id="GO:0035312">
    <property type="term" value="F:5'-3' DNA exonuclease activity"/>
    <property type="evidence" value="ECO:0007669"/>
    <property type="project" value="TreeGrafter"/>
</dbReference>
<evidence type="ECO:0000256" key="19">
    <source>
        <dbReference type="ARBA" id="ARBA00039555"/>
    </source>
</evidence>